<dbReference type="Proteomes" id="UP000198852">
    <property type="component" value="Unassembled WGS sequence"/>
</dbReference>
<protein>
    <submittedName>
        <fullName evidence="2">Transcriptional regulator, AlpA family</fullName>
    </submittedName>
</protein>
<feature type="domain" description="Helix-turn-helix" evidence="1">
    <location>
        <begin position="7"/>
        <end position="53"/>
    </location>
</feature>
<dbReference type="AlphaFoldDB" id="A0A1I6TZC6"/>
<dbReference type="OrthoDB" id="5524782at2"/>
<dbReference type="InterPro" id="IPR009061">
    <property type="entry name" value="DNA-bd_dom_put_sf"/>
</dbReference>
<dbReference type="Gene3D" id="1.10.10.10">
    <property type="entry name" value="Winged helix-like DNA-binding domain superfamily/Winged helix DNA-binding domain"/>
    <property type="match status" value="1"/>
</dbReference>
<dbReference type="STRING" id="95161.SAMN05660874_04460"/>
<proteinExistence type="predicted"/>
<name>A0A1I6TZC6_9PSEU</name>
<evidence type="ECO:0000313" key="3">
    <source>
        <dbReference type="Proteomes" id="UP000198852"/>
    </source>
</evidence>
<evidence type="ECO:0000313" key="2">
    <source>
        <dbReference type="EMBL" id="SFS94530.1"/>
    </source>
</evidence>
<dbReference type="Pfam" id="PF12728">
    <property type="entry name" value="HTH_17"/>
    <property type="match status" value="1"/>
</dbReference>
<dbReference type="SUPFAM" id="SSF46955">
    <property type="entry name" value="Putative DNA-binding domain"/>
    <property type="match status" value="1"/>
</dbReference>
<dbReference type="EMBL" id="FOZX01000008">
    <property type="protein sequence ID" value="SFS94530.1"/>
    <property type="molecule type" value="Genomic_DNA"/>
</dbReference>
<keyword evidence="3" id="KW-1185">Reference proteome</keyword>
<dbReference type="InterPro" id="IPR036388">
    <property type="entry name" value="WH-like_DNA-bd_sf"/>
</dbReference>
<dbReference type="InterPro" id="IPR041657">
    <property type="entry name" value="HTH_17"/>
</dbReference>
<accession>A0A1I6TZC6</accession>
<dbReference type="RefSeq" id="WP_093421270.1">
    <property type="nucleotide sequence ID" value="NZ_FOZX01000008.1"/>
</dbReference>
<gene>
    <name evidence="2" type="ORF">SAMN05660874_04460</name>
</gene>
<evidence type="ECO:0000259" key="1">
    <source>
        <dbReference type="Pfam" id="PF12728"/>
    </source>
</evidence>
<sequence length="59" mass="6842">MRNLWGTQDVADYLGVPIKTVYDWRAKGYGPMGRRVGKHVRYKPDDVERWFDSLGEGVV</sequence>
<organism evidence="2 3">
    <name type="scientific">Saccharopolyspora flava</name>
    <dbReference type="NCBI Taxonomy" id="95161"/>
    <lineage>
        <taxon>Bacteria</taxon>
        <taxon>Bacillati</taxon>
        <taxon>Actinomycetota</taxon>
        <taxon>Actinomycetes</taxon>
        <taxon>Pseudonocardiales</taxon>
        <taxon>Pseudonocardiaceae</taxon>
        <taxon>Saccharopolyspora</taxon>
    </lineage>
</organism>
<reference evidence="3" key="1">
    <citation type="submission" date="2016-10" db="EMBL/GenBank/DDBJ databases">
        <authorList>
            <person name="Varghese N."/>
            <person name="Submissions S."/>
        </authorList>
    </citation>
    <scope>NUCLEOTIDE SEQUENCE [LARGE SCALE GENOMIC DNA]</scope>
    <source>
        <strain evidence="3">DSM 44771</strain>
    </source>
</reference>